<evidence type="ECO:0000256" key="6">
    <source>
        <dbReference type="ARBA" id="ARBA00022695"/>
    </source>
</evidence>
<dbReference type="InterPro" id="IPR004821">
    <property type="entry name" value="Cyt_trans-like"/>
</dbReference>
<keyword evidence="9 11" id="KW-0520">NAD</keyword>
<dbReference type="Pfam" id="PF01467">
    <property type="entry name" value="CTP_transf_like"/>
    <property type="match status" value="1"/>
</dbReference>
<evidence type="ECO:0000256" key="11">
    <source>
        <dbReference type="HAMAP-Rule" id="MF_00244"/>
    </source>
</evidence>
<dbReference type="HAMAP" id="MF_00244">
    <property type="entry name" value="NaMN_adenylyltr"/>
    <property type="match status" value="1"/>
</dbReference>
<keyword evidence="5 11" id="KW-0808">Transferase</keyword>
<organism evidence="13 14">
    <name type="scientific">Bythopirellula goksoeyrii</name>
    <dbReference type="NCBI Taxonomy" id="1400387"/>
    <lineage>
        <taxon>Bacteria</taxon>
        <taxon>Pseudomonadati</taxon>
        <taxon>Planctomycetota</taxon>
        <taxon>Planctomycetia</taxon>
        <taxon>Pirellulales</taxon>
        <taxon>Lacipirellulaceae</taxon>
        <taxon>Bythopirellula</taxon>
    </lineage>
</organism>
<dbReference type="KEGG" id="bgok:Pr1d_46280"/>
<keyword evidence="7 11" id="KW-0547">Nucleotide-binding</keyword>
<dbReference type="InterPro" id="IPR005248">
    <property type="entry name" value="NadD/NMNAT"/>
</dbReference>
<proteinExistence type="inferred from homology"/>
<evidence type="ECO:0000256" key="1">
    <source>
        <dbReference type="ARBA" id="ARBA00002324"/>
    </source>
</evidence>
<comment type="function">
    <text evidence="1 11">Catalyzes the reversible adenylation of nicotinate mononucleotide (NaMN) to nicotinic acid adenine dinucleotide (NaAD).</text>
</comment>
<comment type="pathway">
    <text evidence="2 11">Cofactor biosynthesis; NAD(+) biosynthesis; deamido-NAD(+) from nicotinate D-ribonucleotide: step 1/1.</text>
</comment>
<evidence type="ECO:0000256" key="8">
    <source>
        <dbReference type="ARBA" id="ARBA00022840"/>
    </source>
</evidence>
<feature type="domain" description="Cytidyltransferase-like" evidence="12">
    <location>
        <begin position="5"/>
        <end position="174"/>
    </location>
</feature>
<dbReference type="GO" id="GO:0005524">
    <property type="term" value="F:ATP binding"/>
    <property type="evidence" value="ECO:0007669"/>
    <property type="project" value="UniProtKB-KW"/>
</dbReference>
<dbReference type="OrthoDB" id="5295945at2"/>
<dbReference type="EMBL" id="CP042913">
    <property type="protein sequence ID" value="QEG37287.1"/>
    <property type="molecule type" value="Genomic_DNA"/>
</dbReference>
<dbReference type="Gene3D" id="3.40.50.620">
    <property type="entry name" value="HUPs"/>
    <property type="match status" value="1"/>
</dbReference>
<reference evidence="13 14" key="1">
    <citation type="submission" date="2019-08" db="EMBL/GenBank/DDBJ databases">
        <title>Deep-cultivation of Planctomycetes and their phenomic and genomic characterization uncovers novel biology.</title>
        <authorList>
            <person name="Wiegand S."/>
            <person name="Jogler M."/>
            <person name="Boedeker C."/>
            <person name="Pinto D."/>
            <person name="Vollmers J."/>
            <person name="Rivas-Marin E."/>
            <person name="Kohn T."/>
            <person name="Peeters S.H."/>
            <person name="Heuer A."/>
            <person name="Rast P."/>
            <person name="Oberbeckmann S."/>
            <person name="Bunk B."/>
            <person name="Jeske O."/>
            <person name="Meyerdierks A."/>
            <person name="Storesund J.E."/>
            <person name="Kallscheuer N."/>
            <person name="Luecker S."/>
            <person name="Lage O.M."/>
            <person name="Pohl T."/>
            <person name="Merkel B.J."/>
            <person name="Hornburger P."/>
            <person name="Mueller R.-W."/>
            <person name="Bruemmer F."/>
            <person name="Labrenz M."/>
            <person name="Spormann A.M."/>
            <person name="Op den Camp H."/>
            <person name="Overmann J."/>
            <person name="Amann R."/>
            <person name="Jetten M.S.M."/>
            <person name="Mascher T."/>
            <person name="Medema M.H."/>
            <person name="Devos D.P."/>
            <person name="Kaster A.-K."/>
            <person name="Ovreas L."/>
            <person name="Rohde M."/>
            <person name="Galperin M.Y."/>
            <person name="Jogler C."/>
        </authorList>
    </citation>
    <scope>NUCLEOTIDE SEQUENCE [LARGE SCALE GENOMIC DNA]</scope>
    <source>
        <strain evidence="13 14">Pr1d</strain>
    </source>
</reference>
<evidence type="ECO:0000256" key="10">
    <source>
        <dbReference type="ARBA" id="ARBA00048721"/>
    </source>
</evidence>
<evidence type="ECO:0000256" key="3">
    <source>
        <dbReference type="ARBA" id="ARBA00009014"/>
    </source>
</evidence>
<dbReference type="Proteomes" id="UP000323917">
    <property type="component" value="Chromosome"/>
</dbReference>
<dbReference type="RefSeq" id="WP_148075542.1">
    <property type="nucleotide sequence ID" value="NZ_CP042913.1"/>
</dbReference>
<comment type="catalytic activity">
    <reaction evidence="10 11">
        <text>nicotinate beta-D-ribonucleotide + ATP + H(+) = deamido-NAD(+) + diphosphate</text>
        <dbReference type="Rhea" id="RHEA:22860"/>
        <dbReference type="ChEBI" id="CHEBI:15378"/>
        <dbReference type="ChEBI" id="CHEBI:30616"/>
        <dbReference type="ChEBI" id="CHEBI:33019"/>
        <dbReference type="ChEBI" id="CHEBI:57502"/>
        <dbReference type="ChEBI" id="CHEBI:58437"/>
        <dbReference type="EC" id="2.7.7.18"/>
    </reaction>
</comment>
<evidence type="ECO:0000313" key="14">
    <source>
        <dbReference type="Proteomes" id="UP000323917"/>
    </source>
</evidence>
<name>A0A5B9QDY6_9BACT</name>
<accession>A0A5B9QDY6</accession>
<dbReference type="CDD" id="cd02165">
    <property type="entry name" value="NMNAT"/>
    <property type="match status" value="1"/>
</dbReference>
<keyword evidence="4 11" id="KW-0662">Pyridine nucleotide biosynthesis</keyword>
<evidence type="ECO:0000256" key="2">
    <source>
        <dbReference type="ARBA" id="ARBA00005019"/>
    </source>
</evidence>
<keyword evidence="6 11" id="KW-0548">Nucleotidyltransferase</keyword>
<evidence type="ECO:0000313" key="13">
    <source>
        <dbReference type="EMBL" id="QEG37287.1"/>
    </source>
</evidence>
<sequence length="203" mass="22463">MKIGLLGGSFDPIHRAHLAFAEACREQAKLDRVWFLPTAHQPFKPGGPFATNADRLAMLKLALADQADSEICTHEIDRGGMSYTIDTLTHLTESNPDTDWYLLMGADSLADFPFWRRPADICRLATPLVVNRAGEPAPNFGHLSEIVSPERLAEIESLEVKMPPLAISSSTIREAIAQGKEWQSQVPDAVAQYIVEHKLYLNA</sequence>
<dbReference type="PANTHER" id="PTHR39321:SF3">
    <property type="entry name" value="PHOSPHOPANTETHEINE ADENYLYLTRANSFERASE"/>
    <property type="match status" value="1"/>
</dbReference>
<evidence type="ECO:0000259" key="12">
    <source>
        <dbReference type="Pfam" id="PF01467"/>
    </source>
</evidence>
<dbReference type="AlphaFoldDB" id="A0A5B9QDY6"/>
<dbReference type="PANTHER" id="PTHR39321">
    <property type="entry name" value="NICOTINATE-NUCLEOTIDE ADENYLYLTRANSFERASE-RELATED"/>
    <property type="match status" value="1"/>
</dbReference>
<protein>
    <recommendedName>
        <fullName evidence="11">Probable nicotinate-nucleotide adenylyltransferase</fullName>
        <ecNumber evidence="11">2.7.7.18</ecNumber>
    </recommendedName>
    <alternativeName>
        <fullName evidence="11">Deamido-NAD(+) diphosphorylase</fullName>
    </alternativeName>
    <alternativeName>
        <fullName evidence="11">Deamido-NAD(+) pyrophosphorylase</fullName>
    </alternativeName>
    <alternativeName>
        <fullName evidence="11">Nicotinate mononucleotide adenylyltransferase</fullName>
        <shortName evidence="11">NaMN adenylyltransferase</shortName>
    </alternativeName>
</protein>
<dbReference type="UniPathway" id="UPA00253">
    <property type="reaction ID" value="UER00332"/>
</dbReference>
<dbReference type="NCBIfam" id="TIGR00125">
    <property type="entry name" value="cyt_tran_rel"/>
    <property type="match status" value="1"/>
</dbReference>
<dbReference type="GO" id="GO:0004515">
    <property type="term" value="F:nicotinate-nucleotide adenylyltransferase activity"/>
    <property type="evidence" value="ECO:0007669"/>
    <property type="project" value="UniProtKB-UniRule"/>
</dbReference>
<dbReference type="NCBIfam" id="NF000840">
    <property type="entry name" value="PRK00071.1-3"/>
    <property type="match status" value="1"/>
</dbReference>
<comment type="similarity">
    <text evidence="3 11">Belongs to the NadD family.</text>
</comment>
<dbReference type="SUPFAM" id="SSF52374">
    <property type="entry name" value="Nucleotidylyl transferase"/>
    <property type="match status" value="1"/>
</dbReference>
<evidence type="ECO:0000256" key="7">
    <source>
        <dbReference type="ARBA" id="ARBA00022741"/>
    </source>
</evidence>
<keyword evidence="14" id="KW-1185">Reference proteome</keyword>
<dbReference type="GO" id="GO:0009435">
    <property type="term" value="P:NAD+ biosynthetic process"/>
    <property type="evidence" value="ECO:0007669"/>
    <property type="project" value="UniProtKB-UniRule"/>
</dbReference>
<dbReference type="InterPro" id="IPR014729">
    <property type="entry name" value="Rossmann-like_a/b/a_fold"/>
</dbReference>
<keyword evidence="8 11" id="KW-0067">ATP-binding</keyword>
<gene>
    <name evidence="11 13" type="primary">nadD</name>
    <name evidence="13" type="ORF">Pr1d_46280</name>
</gene>
<evidence type="ECO:0000256" key="5">
    <source>
        <dbReference type="ARBA" id="ARBA00022679"/>
    </source>
</evidence>
<dbReference type="EC" id="2.7.7.18" evidence="11"/>
<evidence type="ECO:0000256" key="4">
    <source>
        <dbReference type="ARBA" id="ARBA00022642"/>
    </source>
</evidence>
<evidence type="ECO:0000256" key="9">
    <source>
        <dbReference type="ARBA" id="ARBA00023027"/>
    </source>
</evidence>
<dbReference type="NCBIfam" id="TIGR00482">
    <property type="entry name" value="nicotinate (nicotinamide) nucleotide adenylyltransferase"/>
    <property type="match status" value="1"/>
</dbReference>